<keyword evidence="3" id="KW-1185">Reference proteome</keyword>
<keyword evidence="1" id="KW-0732">Signal</keyword>
<dbReference type="EMBL" id="MU839828">
    <property type="protein sequence ID" value="KAK1758956.1"/>
    <property type="molecule type" value="Genomic_DNA"/>
</dbReference>
<evidence type="ECO:0000313" key="2">
    <source>
        <dbReference type="EMBL" id="KAK1758956.1"/>
    </source>
</evidence>
<dbReference type="AlphaFoldDB" id="A0AAJ0BIQ2"/>
<reference evidence="2" key="1">
    <citation type="submission" date="2023-06" db="EMBL/GenBank/DDBJ databases">
        <title>Genome-scale phylogeny and comparative genomics of the fungal order Sordariales.</title>
        <authorList>
            <consortium name="Lawrence Berkeley National Laboratory"/>
            <person name="Hensen N."/>
            <person name="Bonometti L."/>
            <person name="Westerberg I."/>
            <person name="Brannstrom I.O."/>
            <person name="Guillou S."/>
            <person name="Cros-Aarteil S."/>
            <person name="Calhoun S."/>
            <person name="Haridas S."/>
            <person name="Kuo A."/>
            <person name="Mondo S."/>
            <person name="Pangilinan J."/>
            <person name="Riley R."/>
            <person name="Labutti K."/>
            <person name="Andreopoulos B."/>
            <person name="Lipzen A."/>
            <person name="Chen C."/>
            <person name="Yanf M."/>
            <person name="Daum C."/>
            <person name="Ng V."/>
            <person name="Clum A."/>
            <person name="Steindorff A."/>
            <person name="Ohm R."/>
            <person name="Martin F."/>
            <person name="Silar P."/>
            <person name="Natvig D."/>
            <person name="Lalanne C."/>
            <person name="Gautier V."/>
            <person name="Ament-Velasquez S.L."/>
            <person name="Kruys A."/>
            <person name="Hutchinson M.I."/>
            <person name="Powell A.J."/>
            <person name="Barry K."/>
            <person name="Miller A.N."/>
            <person name="Grigoriev I.V."/>
            <person name="Debuchy R."/>
            <person name="Gladieux P."/>
            <person name="Thoren M.H."/>
            <person name="Johannesson H."/>
        </authorList>
    </citation>
    <scope>NUCLEOTIDE SEQUENCE</scope>
    <source>
        <strain evidence="2">PSN4</strain>
    </source>
</reference>
<feature type="signal peptide" evidence="1">
    <location>
        <begin position="1"/>
        <end position="17"/>
    </location>
</feature>
<sequence length="110" mass="11574">MRFSLALLALPAVLAIASEGPTPVDFGAVEARSLLEGRACKYTGCKCDTSNRNRKPQGQFCGGCKWPDGTYVITPASKRDTSHVYECSPSGDCCDYGFASDCGHGGRCGG</sequence>
<dbReference type="Proteomes" id="UP001239445">
    <property type="component" value="Unassembled WGS sequence"/>
</dbReference>
<evidence type="ECO:0000313" key="3">
    <source>
        <dbReference type="Proteomes" id="UP001239445"/>
    </source>
</evidence>
<organism evidence="2 3">
    <name type="scientific">Echria macrotheca</name>
    <dbReference type="NCBI Taxonomy" id="438768"/>
    <lineage>
        <taxon>Eukaryota</taxon>
        <taxon>Fungi</taxon>
        <taxon>Dikarya</taxon>
        <taxon>Ascomycota</taxon>
        <taxon>Pezizomycotina</taxon>
        <taxon>Sordariomycetes</taxon>
        <taxon>Sordariomycetidae</taxon>
        <taxon>Sordariales</taxon>
        <taxon>Schizotheciaceae</taxon>
        <taxon>Echria</taxon>
    </lineage>
</organism>
<name>A0AAJ0BIQ2_9PEZI</name>
<comment type="caution">
    <text evidence="2">The sequence shown here is derived from an EMBL/GenBank/DDBJ whole genome shotgun (WGS) entry which is preliminary data.</text>
</comment>
<evidence type="ECO:0000256" key="1">
    <source>
        <dbReference type="SAM" id="SignalP"/>
    </source>
</evidence>
<gene>
    <name evidence="2" type="ORF">QBC47DRAFT_370806</name>
</gene>
<accession>A0AAJ0BIQ2</accession>
<proteinExistence type="predicted"/>
<feature type="chain" id="PRO_5042605266" evidence="1">
    <location>
        <begin position="18"/>
        <end position="110"/>
    </location>
</feature>
<protein>
    <submittedName>
        <fullName evidence="2">Uncharacterized protein</fullName>
    </submittedName>
</protein>